<dbReference type="Gene3D" id="1.20.1540.10">
    <property type="entry name" value="Rhomboid-like"/>
    <property type="match status" value="1"/>
</dbReference>
<feature type="transmembrane region" description="Helical" evidence="7">
    <location>
        <begin position="378"/>
        <end position="399"/>
    </location>
</feature>
<feature type="transmembrane region" description="Helical" evidence="7">
    <location>
        <begin position="297"/>
        <end position="317"/>
    </location>
</feature>
<dbReference type="InterPro" id="IPR050925">
    <property type="entry name" value="Rhomboid_protease_S54"/>
</dbReference>
<keyword evidence="10" id="KW-1185">Reference proteome</keyword>
<dbReference type="Pfam" id="PF01694">
    <property type="entry name" value="Rhomboid"/>
    <property type="match status" value="1"/>
</dbReference>
<dbReference type="Proteomes" id="UP001284537">
    <property type="component" value="Unassembled WGS sequence"/>
</dbReference>
<organism evidence="9 10">
    <name type="scientific">Methylomonas defluvii</name>
    <dbReference type="NCBI Taxonomy" id="3045149"/>
    <lineage>
        <taxon>Bacteria</taxon>
        <taxon>Pseudomonadati</taxon>
        <taxon>Pseudomonadota</taxon>
        <taxon>Gammaproteobacteria</taxon>
        <taxon>Methylococcales</taxon>
        <taxon>Methylococcaceae</taxon>
        <taxon>Methylomonas</taxon>
    </lineage>
</organism>
<evidence type="ECO:0000256" key="5">
    <source>
        <dbReference type="ARBA" id="ARBA00022989"/>
    </source>
</evidence>
<evidence type="ECO:0000256" key="2">
    <source>
        <dbReference type="ARBA" id="ARBA00009045"/>
    </source>
</evidence>
<dbReference type="RefSeq" id="WP_319962162.1">
    <property type="nucleotide sequence ID" value="NZ_JAXARY010000014.1"/>
</dbReference>
<gene>
    <name evidence="9" type="ORF">QLH52_15455</name>
</gene>
<comment type="caution">
    <text evidence="9">The sequence shown here is derived from an EMBL/GenBank/DDBJ whole genome shotgun (WGS) entry which is preliminary data.</text>
</comment>
<evidence type="ECO:0000256" key="3">
    <source>
        <dbReference type="ARBA" id="ARBA00022692"/>
    </source>
</evidence>
<keyword evidence="5 7" id="KW-1133">Transmembrane helix</keyword>
<feature type="transmembrane region" description="Helical" evidence="7">
    <location>
        <begin position="323"/>
        <end position="343"/>
    </location>
</feature>
<dbReference type="GO" id="GO:0008233">
    <property type="term" value="F:peptidase activity"/>
    <property type="evidence" value="ECO:0007669"/>
    <property type="project" value="UniProtKB-KW"/>
</dbReference>
<dbReference type="InterPro" id="IPR035952">
    <property type="entry name" value="Rhomboid-like_sf"/>
</dbReference>
<evidence type="ECO:0000256" key="1">
    <source>
        <dbReference type="ARBA" id="ARBA00004141"/>
    </source>
</evidence>
<comment type="similarity">
    <text evidence="2">Belongs to the peptidase S54 family.</text>
</comment>
<accession>A0ABU4UGY3</accession>
<reference evidence="9 10" key="1">
    <citation type="submission" date="2023-11" db="EMBL/GenBank/DDBJ databases">
        <authorList>
            <person name="Ouyang M.-Y."/>
        </authorList>
    </citation>
    <scope>NUCLEOTIDE SEQUENCE [LARGE SCALE GENOMIC DNA]</scope>
    <source>
        <strain evidence="9 10">OY6</strain>
    </source>
</reference>
<dbReference type="EC" id="3.4.21.-" evidence="9"/>
<feature type="transmembrane region" description="Helical" evidence="7">
    <location>
        <begin position="411"/>
        <end position="429"/>
    </location>
</feature>
<dbReference type="EMBL" id="JAXARY010000014">
    <property type="protein sequence ID" value="MDX8128691.1"/>
    <property type="molecule type" value="Genomic_DNA"/>
</dbReference>
<evidence type="ECO:0000313" key="9">
    <source>
        <dbReference type="EMBL" id="MDX8128691.1"/>
    </source>
</evidence>
<evidence type="ECO:0000259" key="8">
    <source>
        <dbReference type="Pfam" id="PF01694"/>
    </source>
</evidence>
<name>A0ABU4UGY3_9GAMM</name>
<evidence type="ECO:0000256" key="6">
    <source>
        <dbReference type="ARBA" id="ARBA00023136"/>
    </source>
</evidence>
<keyword evidence="3 7" id="KW-0812">Transmembrane</keyword>
<keyword evidence="9" id="KW-0645">Protease</keyword>
<feature type="transmembrane region" description="Helical" evidence="7">
    <location>
        <begin position="265"/>
        <end position="285"/>
    </location>
</feature>
<evidence type="ECO:0000256" key="7">
    <source>
        <dbReference type="SAM" id="Phobius"/>
    </source>
</evidence>
<dbReference type="GO" id="GO:0006508">
    <property type="term" value="P:proteolysis"/>
    <property type="evidence" value="ECO:0007669"/>
    <property type="project" value="UniProtKB-KW"/>
</dbReference>
<sequence length="571" mass="63606">MHRTQSATTNKQFYASPKSPLAKYRNSLWWWLVASWVFLIVISKKHEYGSLWLPIVFTYVVVAIFDSFLKRRLPYDQPIITLDDDDIESLLFAGAIKRHSWGELVEANVSKFKNMPFIQFRLQALVGVIDDSMTWTGINPARPVLPISSLSAEDQIELLEIINQRLGFAQSTSKSTGNSSASQSANNFATNPLAEEKAFHDQLEAYAPIAWITWLLIGVNVLVWIAMWHTGAKIEQTPPEQLLSWGGNTAFDVQRGEWWRMATAMFLHGSLIHLGINMAGLYVVGGVVERIYGHLPFTLIYLGSGLIGNGLSLYFGAQYAVSAGASGAVLGVTIALMVGMYQHRERLPKIFSKRRLSGIVLFVFYALLYGFINRGIDNAAHIGGMLTGCLLGLLLPERLDMESFKHRVKKHLIIGLSSTVIATTALVSMSPQATLNIKSELKNQALLVQGANSIFHELVLLDLDIVTFRRGQMSAAELNSKIKNTYLSGLKQAIQQLSEVRLAESDQRLQMLQEMKLSTALLVSIFELAPFQKPGSGKTQPTDLERATLIKDKLKAITARILHEGHKVRRL</sequence>
<dbReference type="InterPro" id="IPR022764">
    <property type="entry name" value="Peptidase_S54_rhomboid_dom"/>
</dbReference>
<feature type="transmembrane region" description="Helical" evidence="7">
    <location>
        <begin position="205"/>
        <end position="227"/>
    </location>
</feature>
<dbReference type="PANTHER" id="PTHR43731:SF14">
    <property type="entry name" value="PRESENILIN-ASSOCIATED RHOMBOID-LIKE PROTEIN, MITOCHONDRIAL"/>
    <property type="match status" value="1"/>
</dbReference>
<keyword evidence="4 9" id="KW-0378">Hydrolase</keyword>
<evidence type="ECO:0000313" key="10">
    <source>
        <dbReference type="Proteomes" id="UP001284537"/>
    </source>
</evidence>
<feature type="domain" description="Peptidase S54 rhomboid" evidence="8">
    <location>
        <begin position="256"/>
        <end position="395"/>
    </location>
</feature>
<protein>
    <submittedName>
        <fullName evidence="9">Rhomboid family intramembrane serine protease</fullName>
        <ecNumber evidence="9">3.4.21.-</ecNumber>
    </submittedName>
</protein>
<dbReference type="PANTHER" id="PTHR43731">
    <property type="entry name" value="RHOMBOID PROTEASE"/>
    <property type="match status" value="1"/>
</dbReference>
<feature type="transmembrane region" description="Helical" evidence="7">
    <location>
        <begin position="51"/>
        <end position="69"/>
    </location>
</feature>
<evidence type="ECO:0000256" key="4">
    <source>
        <dbReference type="ARBA" id="ARBA00022801"/>
    </source>
</evidence>
<dbReference type="SUPFAM" id="SSF144091">
    <property type="entry name" value="Rhomboid-like"/>
    <property type="match status" value="1"/>
</dbReference>
<feature type="transmembrane region" description="Helical" evidence="7">
    <location>
        <begin position="28"/>
        <end position="45"/>
    </location>
</feature>
<comment type="subcellular location">
    <subcellularLocation>
        <location evidence="1">Membrane</location>
        <topology evidence="1">Multi-pass membrane protein</topology>
    </subcellularLocation>
</comment>
<keyword evidence="6 7" id="KW-0472">Membrane</keyword>
<proteinExistence type="inferred from homology"/>
<feature type="transmembrane region" description="Helical" evidence="7">
    <location>
        <begin position="355"/>
        <end position="372"/>
    </location>
</feature>